<dbReference type="EMBL" id="CADEAL010004288">
    <property type="protein sequence ID" value="CAB1456140.1"/>
    <property type="molecule type" value="Genomic_DNA"/>
</dbReference>
<dbReference type="Proteomes" id="UP001153269">
    <property type="component" value="Unassembled WGS sequence"/>
</dbReference>
<accession>A0A9N7VUZ0</accession>
<sequence length="138" mass="14929">MRTERRGPRRFPSSSSCRCGQGEGGWSCVPSVTSRGDARAAVSAPWTEPWKFSLPQTGSVRGSSRLLEVYTGGQPLHVQPHCSLTHEEVITTVVIVITIITIFITIIITITTIITIIIILINTIVVISITGGKSDLTI</sequence>
<feature type="transmembrane region" description="Helical" evidence="1">
    <location>
        <begin position="89"/>
        <end position="108"/>
    </location>
</feature>
<comment type="caution">
    <text evidence="2">The sequence shown here is derived from an EMBL/GenBank/DDBJ whole genome shotgun (WGS) entry which is preliminary data.</text>
</comment>
<reference evidence="2" key="1">
    <citation type="submission" date="2020-03" db="EMBL/GenBank/DDBJ databases">
        <authorList>
            <person name="Weist P."/>
        </authorList>
    </citation>
    <scope>NUCLEOTIDE SEQUENCE</scope>
</reference>
<proteinExistence type="predicted"/>
<gene>
    <name evidence="2" type="ORF">PLEPLA_LOCUS43921</name>
</gene>
<name>A0A9N7VUZ0_PLEPL</name>
<evidence type="ECO:0000256" key="1">
    <source>
        <dbReference type="SAM" id="Phobius"/>
    </source>
</evidence>
<dbReference type="AlphaFoldDB" id="A0A9N7VUZ0"/>
<protein>
    <submittedName>
        <fullName evidence="2">Uncharacterized protein</fullName>
    </submittedName>
</protein>
<keyword evidence="1" id="KW-1133">Transmembrane helix</keyword>
<evidence type="ECO:0000313" key="3">
    <source>
        <dbReference type="Proteomes" id="UP001153269"/>
    </source>
</evidence>
<keyword evidence="3" id="KW-1185">Reference proteome</keyword>
<organism evidence="2 3">
    <name type="scientific">Pleuronectes platessa</name>
    <name type="common">European plaice</name>
    <dbReference type="NCBI Taxonomy" id="8262"/>
    <lineage>
        <taxon>Eukaryota</taxon>
        <taxon>Metazoa</taxon>
        <taxon>Chordata</taxon>
        <taxon>Craniata</taxon>
        <taxon>Vertebrata</taxon>
        <taxon>Euteleostomi</taxon>
        <taxon>Actinopterygii</taxon>
        <taxon>Neopterygii</taxon>
        <taxon>Teleostei</taxon>
        <taxon>Neoteleostei</taxon>
        <taxon>Acanthomorphata</taxon>
        <taxon>Carangaria</taxon>
        <taxon>Pleuronectiformes</taxon>
        <taxon>Pleuronectoidei</taxon>
        <taxon>Pleuronectidae</taxon>
        <taxon>Pleuronectes</taxon>
    </lineage>
</organism>
<keyword evidence="1" id="KW-0812">Transmembrane</keyword>
<keyword evidence="1" id="KW-0472">Membrane</keyword>
<evidence type="ECO:0000313" key="2">
    <source>
        <dbReference type="EMBL" id="CAB1456140.1"/>
    </source>
</evidence>